<keyword evidence="1" id="KW-0946">Virion</keyword>
<evidence type="ECO:0000313" key="2">
    <source>
        <dbReference type="Proteomes" id="UP000067625"/>
    </source>
</evidence>
<dbReference type="PATRIC" id="fig|1441095.3.peg.773"/>
<keyword evidence="2" id="KW-1185">Reference proteome</keyword>
<proteinExistence type="predicted"/>
<keyword evidence="1" id="KW-0167">Capsid protein</keyword>
<reference evidence="2" key="1">
    <citation type="submission" date="2015-08" db="EMBL/GenBank/DDBJ databases">
        <title>Genome sequencing project for genomic taxonomy and phylogenomics of Bacillus-like bacteria.</title>
        <authorList>
            <person name="Liu B."/>
            <person name="Wang J."/>
            <person name="Zhu Y."/>
            <person name="Liu G."/>
            <person name="Chen Q."/>
            <person name="Chen Z."/>
            <person name="Lan J."/>
            <person name="Che J."/>
            <person name="Ge C."/>
            <person name="Shi H."/>
            <person name="Pan Z."/>
            <person name="Liu X."/>
        </authorList>
    </citation>
    <scope>NUCLEOTIDE SEQUENCE [LARGE SCALE GENOMIC DNA]</scope>
    <source>
        <strain evidence="2">FJAT-4402</strain>
    </source>
</reference>
<dbReference type="STRING" id="1441095.AM592_03550"/>
<dbReference type="InterPro" id="IPR019593">
    <property type="entry name" value="Spore_coat_protein_Z/Y"/>
</dbReference>
<dbReference type="RefSeq" id="WP_053602508.1">
    <property type="nucleotide sequence ID" value="NZ_CP012600.1"/>
</dbReference>
<dbReference type="Pfam" id="PF10612">
    <property type="entry name" value="Spore-coat_CotZ"/>
    <property type="match status" value="1"/>
</dbReference>
<accession>A0A0M4FHY5</accession>
<gene>
    <name evidence="1" type="ORF">AM592_03550</name>
</gene>
<name>A0A0M4FHY5_9BACI</name>
<sequence length="150" mass="16949">MTRKKDFSCVCEAVENINDLQNAVEEECPTSCFSNLLSPTATLGDTIPFILFTKKSKPFTAFGNVGELNAGPCFSTVFFRVENIRGCCATLRLLIAFDEKRKVLDFTGKDHHKNEVCDVFRLEKTDFCIEVDLECFCAIECLNPRLLNRC</sequence>
<dbReference type="EMBL" id="CP012600">
    <property type="protein sequence ID" value="ALC80767.1"/>
    <property type="molecule type" value="Genomic_DNA"/>
</dbReference>
<dbReference type="OrthoDB" id="1655185at2"/>
<dbReference type="Proteomes" id="UP000067625">
    <property type="component" value="Chromosome"/>
</dbReference>
<protein>
    <submittedName>
        <fullName evidence="1">Spore coat protein</fullName>
    </submittedName>
</protein>
<evidence type="ECO:0000313" key="1">
    <source>
        <dbReference type="EMBL" id="ALC80767.1"/>
    </source>
</evidence>
<reference evidence="1 2" key="2">
    <citation type="journal article" date="2016" name="Int. J. Syst. Evol. Microbiol.">
        <title>Bacillus gobiensis sp. nov., isolated from a soil sample.</title>
        <authorList>
            <person name="Liu B."/>
            <person name="Liu G.H."/>
            <person name="Cetin S."/>
            <person name="Schumann P."/>
            <person name="Pan Z.Z."/>
            <person name="Chen Q.Q."/>
        </authorList>
    </citation>
    <scope>NUCLEOTIDE SEQUENCE [LARGE SCALE GENOMIC DNA]</scope>
    <source>
        <strain evidence="1 2">FJAT-4402</strain>
    </source>
</reference>
<dbReference type="AlphaFoldDB" id="A0A0M4FHY5"/>
<organism evidence="1 2">
    <name type="scientific">Bacillus gobiensis</name>
    <dbReference type="NCBI Taxonomy" id="1441095"/>
    <lineage>
        <taxon>Bacteria</taxon>
        <taxon>Bacillati</taxon>
        <taxon>Bacillota</taxon>
        <taxon>Bacilli</taxon>
        <taxon>Bacillales</taxon>
        <taxon>Bacillaceae</taxon>
        <taxon>Bacillus</taxon>
    </lineage>
</organism>